<dbReference type="Pfam" id="PF13302">
    <property type="entry name" value="Acetyltransf_3"/>
    <property type="match status" value="1"/>
</dbReference>
<evidence type="ECO:0000313" key="2">
    <source>
        <dbReference type="EMBL" id="OIR04039.1"/>
    </source>
</evidence>
<dbReference type="EMBL" id="MLJW01000060">
    <property type="protein sequence ID" value="OIR04039.1"/>
    <property type="molecule type" value="Genomic_DNA"/>
</dbReference>
<dbReference type="InterPro" id="IPR000182">
    <property type="entry name" value="GNAT_dom"/>
</dbReference>
<evidence type="ECO:0000259" key="1">
    <source>
        <dbReference type="PROSITE" id="PS51186"/>
    </source>
</evidence>
<dbReference type="PROSITE" id="PS51186">
    <property type="entry name" value="GNAT"/>
    <property type="match status" value="1"/>
</dbReference>
<feature type="domain" description="N-acetyltransferase" evidence="1">
    <location>
        <begin position="25"/>
        <end position="180"/>
    </location>
</feature>
<accession>A0A1J5S6V5</accession>
<dbReference type="EC" id="2.3.1.-" evidence="2"/>
<protein>
    <submittedName>
        <fullName evidence="2">Acetyltransferase Pat</fullName>
        <ecNumber evidence="2">2.3.1.-</ecNumber>
    </submittedName>
</protein>
<name>A0A1J5S6V5_9ZZZZ</name>
<dbReference type="SUPFAM" id="SSF55729">
    <property type="entry name" value="Acyl-CoA N-acyltransferases (Nat)"/>
    <property type="match status" value="1"/>
</dbReference>
<keyword evidence="2" id="KW-0808">Transferase</keyword>
<dbReference type="Gene3D" id="3.40.630.30">
    <property type="match status" value="1"/>
</dbReference>
<comment type="caution">
    <text evidence="2">The sequence shown here is derived from an EMBL/GenBank/DDBJ whole genome shotgun (WGS) entry which is preliminary data.</text>
</comment>
<dbReference type="GO" id="GO:0016747">
    <property type="term" value="F:acyltransferase activity, transferring groups other than amino-acyl groups"/>
    <property type="evidence" value="ECO:0007669"/>
    <property type="project" value="InterPro"/>
</dbReference>
<reference evidence="2" key="1">
    <citation type="submission" date="2016-10" db="EMBL/GenBank/DDBJ databases">
        <title>Sequence of Gallionella enrichment culture.</title>
        <authorList>
            <person name="Poehlein A."/>
            <person name="Muehling M."/>
            <person name="Daniel R."/>
        </authorList>
    </citation>
    <scope>NUCLEOTIDE SEQUENCE</scope>
</reference>
<sequence length="188" mass="20294">MLVLPKPFLPGRLPCELKTGLGYACTLRALQPRDVGRLTEFFRSHSTETLRNRYGYHRADLTPERAASLVAADTEHGTALALVEGRGAAARIVAIGRFTVGDDPRAAELAFVVHEERRRYGMATVLLEALSALAGARGVERFTAQTQADNFGMLSIFIKHGGRVRRIEGTDGIEVELPIAGCVAPGPA</sequence>
<gene>
    <name evidence="2" type="ORF">GALL_137700</name>
</gene>
<organism evidence="2">
    <name type="scientific">mine drainage metagenome</name>
    <dbReference type="NCBI Taxonomy" id="410659"/>
    <lineage>
        <taxon>unclassified sequences</taxon>
        <taxon>metagenomes</taxon>
        <taxon>ecological metagenomes</taxon>
    </lineage>
</organism>
<dbReference type="InterPro" id="IPR016181">
    <property type="entry name" value="Acyl_CoA_acyltransferase"/>
</dbReference>
<proteinExistence type="predicted"/>
<dbReference type="AlphaFoldDB" id="A0A1J5S6V5"/>
<keyword evidence="2" id="KW-0012">Acyltransferase</keyword>